<dbReference type="SUPFAM" id="SSF56784">
    <property type="entry name" value="HAD-like"/>
    <property type="match status" value="1"/>
</dbReference>
<gene>
    <name evidence="1" type="ORF">GSD1FS_1624</name>
</gene>
<dbReference type="InterPro" id="IPR036412">
    <property type="entry name" value="HAD-like_sf"/>
</dbReference>
<keyword evidence="2" id="KW-1185">Reference proteome</keyword>
<sequence>MAGKYSTVFFDLYGTLIDIHTEENSEAAWTALRVALYREGAQYQDNEQLREQFNREVVRANATRTRTEWFEPDFLPAYRGLLQACWADDSIENARKVAWAFRRGSTTKFNLFPGALDFSRTQGARPARCAAVERASLLHEAGTAARGTRRRVRRSDSFQ</sequence>
<organism evidence="1 2">
    <name type="scientific">Bifidobacterium canis</name>
    <dbReference type="NCBI Taxonomy" id="2610880"/>
    <lineage>
        <taxon>Bacteria</taxon>
        <taxon>Bacillati</taxon>
        <taxon>Actinomycetota</taxon>
        <taxon>Actinomycetes</taxon>
        <taxon>Bifidobacteriales</taxon>
        <taxon>Bifidobacteriaceae</taxon>
        <taxon>Bifidobacterium</taxon>
    </lineage>
</organism>
<name>A0A7K1J6V2_9BIFI</name>
<dbReference type="Gene3D" id="3.40.50.1000">
    <property type="entry name" value="HAD superfamily/HAD-like"/>
    <property type="match status" value="1"/>
</dbReference>
<evidence type="ECO:0000313" key="2">
    <source>
        <dbReference type="Proteomes" id="UP000487882"/>
    </source>
</evidence>
<proteinExistence type="predicted"/>
<dbReference type="Proteomes" id="UP000487882">
    <property type="component" value="Unassembled WGS sequence"/>
</dbReference>
<reference evidence="1 2" key="1">
    <citation type="submission" date="2019-09" db="EMBL/GenBank/DDBJ databases">
        <title>Bifidobacterium canis sp. nov., isolated from the digestive tract of German Shepherd dog puppy.</title>
        <authorList>
            <person name="Bunesova V."/>
        </authorList>
    </citation>
    <scope>NUCLEOTIDE SEQUENCE [LARGE SCALE GENOMIC DNA]</scope>
    <source>
        <strain evidence="1 2">GSD1FS</strain>
    </source>
</reference>
<comment type="caution">
    <text evidence="1">The sequence shown here is derived from an EMBL/GenBank/DDBJ whole genome shotgun (WGS) entry which is preliminary data.</text>
</comment>
<dbReference type="AlphaFoldDB" id="A0A7K1J6V2"/>
<accession>A0A7K1J6V2</accession>
<protein>
    <submittedName>
        <fullName evidence="1">Haloacid dehalogenase</fullName>
    </submittedName>
</protein>
<dbReference type="EMBL" id="WNLP01000009">
    <property type="protein sequence ID" value="MUH60259.1"/>
    <property type="molecule type" value="Genomic_DNA"/>
</dbReference>
<dbReference type="Gene3D" id="1.20.120.1600">
    <property type="match status" value="1"/>
</dbReference>
<evidence type="ECO:0000313" key="1">
    <source>
        <dbReference type="EMBL" id="MUH60259.1"/>
    </source>
</evidence>
<dbReference type="InterPro" id="IPR023214">
    <property type="entry name" value="HAD_sf"/>
</dbReference>